<dbReference type="EMBL" id="JADIXZ010000005">
    <property type="protein sequence ID" value="MBK6301597.1"/>
    <property type="molecule type" value="Genomic_DNA"/>
</dbReference>
<comment type="caution">
    <text evidence="1">The sequence shown here is derived from an EMBL/GenBank/DDBJ whole genome shotgun (WGS) entry which is preliminary data.</text>
</comment>
<evidence type="ECO:0000313" key="1">
    <source>
        <dbReference type="EMBL" id="MBK6301597.1"/>
    </source>
</evidence>
<sequence>MPPRASRADTLAQRLLDAQVAYHLDRFTGDRLESTVAGLVESLLDSAGPHQLADLIDREAVAAVVVRAMANVPGSAAVSGIVELGTQVAHDGPWQPFPVGETVDREQVEVLVTSVLELTPVLERALERLTGSPLVGVVASRFMGRIASEVIQANQAVASKVPGLGPLVSFGTSTASRLRGAADRQFEGLIGDAVGKGGTFAVRRLNRIFVETLRDPTTREAILQVWHQTSGERVIGLGAYAAHAEVSGVVDAAHELAVTALGTEHAARVATLVVDALFEWFGGYTLAELLDQLEWPRDEVIAHLVPLASFVVDTLRASGDLERLLRAQLEPFYASAEVADLLR</sequence>
<proteinExistence type="predicted"/>
<evidence type="ECO:0000313" key="2">
    <source>
        <dbReference type="Proteomes" id="UP000718281"/>
    </source>
</evidence>
<organism evidence="1 2">
    <name type="scientific">Candidatus Phosphoribacter hodrii</name>
    <dbReference type="NCBI Taxonomy" id="2953743"/>
    <lineage>
        <taxon>Bacteria</taxon>
        <taxon>Bacillati</taxon>
        <taxon>Actinomycetota</taxon>
        <taxon>Actinomycetes</taxon>
        <taxon>Micrococcales</taxon>
        <taxon>Dermatophilaceae</taxon>
        <taxon>Candidatus Phosphoribacter</taxon>
    </lineage>
</organism>
<protein>
    <submittedName>
        <fullName evidence="1">Uncharacterized protein</fullName>
    </submittedName>
</protein>
<dbReference type="AlphaFoldDB" id="A0A934X5N9"/>
<dbReference type="Proteomes" id="UP000718281">
    <property type="component" value="Unassembled WGS sequence"/>
</dbReference>
<reference evidence="1 2" key="1">
    <citation type="submission" date="2020-10" db="EMBL/GenBank/DDBJ databases">
        <title>Connecting structure to function with the recovery of over 1000 high-quality activated sludge metagenome-assembled genomes encoding full-length rRNA genes using long-read sequencing.</title>
        <authorList>
            <person name="Singleton C.M."/>
            <person name="Petriglieri F."/>
            <person name="Kristensen J.M."/>
            <person name="Kirkegaard R.H."/>
            <person name="Michaelsen T.Y."/>
            <person name="Andersen M.H."/>
            <person name="Karst S.M."/>
            <person name="Dueholm M.S."/>
            <person name="Nielsen P.H."/>
            <person name="Albertsen M."/>
        </authorList>
    </citation>
    <scope>NUCLEOTIDE SEQUENCE [LARGE SCALE GENOMIC DNA]</scope>
    <source>
        <strain evidence="1">AalE_18-Q3-R2-46_BAT3C.188</strain>
    </source>
</reference>
<accession>A0A934X5N9</accession>
<gene>
    <name evidence="1" type="ORF">IPF40_11330</name>
</gene>
<name>A0A934X5N9_9MICO</name>